<name>A0AAW6TW57_9FLAO</name>
<comment type="caution">
    <text evidence="1">The sequence shown here is derived from an EMBL/GenBank/DDBJ whole genome shotgun (WGS) entry which is preliminary data.</text>
</comment>
<organism evidence="1 2">
    <name type="scientific">Flavobacterium yafengii</name>
    <dbReference type="NCBI Taxonomy" id="3041253"/>
    <lineage>
        <taxon>Bacteria</taxon>
        <taxon>Pseudomonadati</taxon>
        <taxon>Bacteroidota</taxon>
        <taxon>Flavobacteriia</taxon>
        <taxon>Flavobacteriales</taxon>
        <taxon>Flavobacteriaceae</taxon>
        <taxon>Flavobacterium</taxon>
    </lineage>
</organism>
<dbReference type="EMBL" id="JASCRY010000006">
    <property type="protein sequence ID" value="MDI5951242.1"/>
    <property type="molecule type" value="Genomic_DNA"/>
</dbReference>
<protein>
    <submittedName>
        <fullName evidence="1">YaaC family protein</fullName>
    </submittedName>
</protein>
<dbReference type="InterPro" id="IPR026988">
    <property type="entry name" value="YaaC-like"/>
</dbReference>
<proteinExistence type="predicted"/>
<gene>
    <name evidence="1" type="ORF">QLS97_16445</name>
</gene>
<keyword evidence="2" id="KW-1185">Reference proteome</keyword>
<sequence length="368" mass="42041">MKLEELGEQVLRDYKSVKYFPFDNGAGAPFILTSDPLGYLEAWLENSLSAIKRDGSSKRDSITKAIYFTQLSQDFYNSALSAKMPSKGTLLYYSFINLVKVYLLMNGHKLETKTEHHGISLPSTYKDKLKLINPAGDGISIFHEFAKLIGKEVDNTTGADISFKDLLNSLPEVHEIGFALGLFPNTKRRFLPIELTIRTSANRKTIYYTISYEKRFDNQMKVDKLTKGVFKKKLTKLDIENDSSRVHFKSNFNVSYTHSSGTSWNICYPKIVSDISELNLTPMLTRQGYRFYLDLEPTRLHRLSSVLAFAYYLGTVARYRPSLNEEILKGKYQSIINEAIISCPNQFFYLMVSHITKQICAIPMAKID</sequence>
<dbReference type="Proteomes" id="UP001228643">
    <property type="component" value="Unassembled WGS sequence"/>
</dbReference>
<accession>A0AAW6TW57</accession>
<evidence type="ECO:0000313" key="2">
    <source>
        <dbReference type="Proteomes" id="UP001228643"/>
    </source>
</evidence>
<reference evidence="1 2" key="1">
    <citation type="submission" date="2023-04" db="EMBL/GenBank/DDBJ databases">
        <title>Two novel species of Flavobacterium.</title>
        <authorList>
            <person name="Liu Q."/>
            <person name="Xin Y.-H."/>
        </authorList>
    </citation>
    <scope>NUCLEOTIDE SEQUENCE [LARGE SCALE GENOMIC DNA]</scope>
    <source>
        <strain evidence="1 2">LB2P87</strain>
    </source>
</reference>
<dbReference type="RefSeq" id="WP_282718177.1">
    <property type="nucleotide sequence ID" value="NZ_JASCRY010000006.1"/>
</dbReference>
<dbReference type="Pfam" id="PF14175">
    <property type="entry name" value="YaaC"/>
    <property type="match status" value="1"/>
</dbReference>
<evidence type="ECO:0000313" key="1">
    <source>
        <dbReference type="EMBL" id="MDI5951242.1"/>
    </source>
</evidence>
<dbReference type="AlphaFoldDB" id="A0AAW6TW57"/>